<evidence type="ECO:0000256" key="8">
    <source>
        <dbReference type="ARBA" id="ARBA00038436"/>
    </source>
</evidence>
<comment type="caution">
    <text evidence="12">The sequence shown here is derived from an EMBL/GenBank/DDBJ whole genome shotgun (WGS) entry which is preliminary data.</text>
</comment>
<sequence>MNTPESPANTTRQNNRAQTTPAGPVRTAAQRALARPFAALQQVATLLDTLCRSLLFLSCAGMVAVIGAQVFFRYALNHSLFWSEELGRVLLVQTTFFGAAVAYRTGAHIGMDTLTARLSGRGRMACAALAHAACLFLFCVMAIYGFRFSAFLAPQTTASLGISRSLPFLAIPLSGCVMAVHSLVFLLCPLASPRPHTCETRRDAASKTTGEITGETTGKSPGGAL</sequence>
<evidence type="ECO:0000256" key="4">
    <source>
        <dbReference type="ARBA" id="ARBA00022519"/>
    </source>
</evidence>
<dbReference type="PANTHER" id="PTHR35011">
    <property type="entry name" value="2,3-DIKETO-L-GULONATE TRAP TRANSPORTER SMALL PERMEASE PROTEIN YIAM"/>
    <property type="match status" value="1"/>
</dbReference>
<dbReference type="AlphaFoldDB" id="A0A7J0BY13"/>
<dbReference type="PANTHER" id="PTHR35011:SF2">
    <property type="entry name" value="2,3-DIKETO-L-GULONATE TRAP TRANSPORTER SMALL PERMEASE PROTEIN YIAM"/>
    <property type="match status" value="1"/>
</dbReference>
<accession>A0A7J0BY13</accession>
<dbReference type="GO" id="GO:0005886">
    <property type="term" value="C:plasma membrane"/>
    <property type="evidence" value="ECO:0007669"/>
    <property type="project" value="UniProtKB-SubCell"/>
</dbReference>
<evidence type="ECO:0000256" key="9">
    <source>
        <dbReference type="SAM" id="MobiDB-lite"/>
    </source>
</evidence>
<comment type="subcellular location">
    <subcellularLocation>
        <location evidence="1">Cell inner membrane</location>
        <topology evidence="1">Multi-pass membrane protein</topology>
    </subcellularLocation>
</comment>
<evidence type="ECO:0000256" key="7">
    <source>
        <dbReference type="ARBA" id="ARBA00023136"/>
    </source>
</evidence>
<dbReference type="InterPro" id="IPR007387">
    <property type="entry name" value="TRAP_DctQ"/>
</dbReference>
<feature type="compositionally biased region" description="Low complexity" evidence="9">
    <location>
        <begin position="208"/>
        <end position="218"/>
    </location>
</feature>
<feature type="transmembrane region" description="Helical" evidence="10">
    <location>
        <begin position="166"/>
        <end position="192"/>
    </location>
</feature>
<protein>
    <recommendedName>
        <fullName evidence="11">Tripartite ATP-independent periplasmic transporters DctQ component domain-containing protein</fullName>
    </recommendedName>
</protein>
<evidence type="ECO:0000313" key="12">
    <source>
        <dbReference type="EMBL" id="GFM38573.1"/>
    </source>
</evidence>
<comment type="similarity">
    <text evidence="8">Belongs to the TRAP transporter small permease family.</text>
</comment>
<evidence type="ECO:0000256" key="1">
    <source>
        <dbReference type="ARBA" id="ARBA00004429"/>
    </source>
</evidence>
<feature type="transmembrane region" description="Helical" evidence="10">
    <location>
        <begin position="86"/>
        <end position="103"/>
    </location>
</feature>
<keyword evidence="6 10" id="KW-1133">Transmembrane helix</keyword>
<keyword evidence="7 10" id="KW-0472">Membrane</keyword>
<dbReference type="GO" id="GO:0022857">
    <property type="term" value="F:transmembrane transporter activity"/>
    <property type="evidence" value="ECO:0007669"/>
    <property type="project" value="TreeGrafter"/>
</dbReference>
<reference evidence="12 13" key="1">
    <citation type="submission" date="2020-05" db="EMBL/GenBank/DDBJ databases">
        <title>Draft genome sequence of Desulfovibrio psychrotolerans JS1T.</title>
        <authorList>
            <person name="Ueno A."/>
            <person name="Tamazawa S."/>
            <person name="Tamamura S."/>
            <person name="Murakami T."/>
            <person name="Kiyama T."/>
            <person name="Inomata H."/>
            <person name="Amano Y."/>
            <person name="Miyakawa K."/>
            <person name="Tamaki H."/>
            <person name="Naganuma T."/>
            <person name="Kaneko K."/>
        </authorList>
    </citation>
    <scope>NUCLEOTIDE SEQUENCE [LARGE SCALE GENOMIC DNA]</scope>
    <source>
        <strain evidence="12 13">JS1</strain>
    </source>
</reference>
<dbReference type="EMBL" id="BLVP01000043">
    <property type="protein sequence ID" value="GFM38573.1"/>
    <property type="molecule type" value="Genomic_DNA"/>
</dbReference>
<feature type="transmembrane region" description="Helical" evidence="10">
    <location>
        <begin position="124"/>
        <end position="146"/>
    </location>
</feature>
<dbReference type="Proteomes" id="UP000503820">
    <property type="component" value="Unassembled WGS sequence"/>
</dbReference>
<dbReference type="Pfam" id="PF04290">
    <property type="entry name" value="DctQ"/>
    <property type="match status" value="1"/>
</dbReference>
<keyword evidence="2" id="KW-0813">Transport</keyword>
<dbReference type="RefSeq" id="WP_174411180.1">
    <property type="nucleotide sequence ID" value="NZ_BLVP01000043.1"/>
</dbReference>
<feature type="domain" description="Tripartite ATP-independent periplasmic transporters DctQ component" evidence="11">
    <location>
        <begin position="62"/>
        <end position="189"/>
    </location>
</feature>
<feature type="compositionally biased region" description="Basic and acidic residues" evidence="9">
    <location>
        <begin position="196"/>
        <end position="205"/>
    </location>
</feature>
<feature type="region of interest" description="Disordered" evidence="9">
    <location>
        <begin position="1"/>
        <end position="25"/>
    </location>
</feature>
<organism evidence="12 13">
    <name type="scientific">Desulfovibrio psychrotolerans</name>
    <dbReference type="NCBI Taxonomy" id="415242"/>
    <lineage>
        <taxon>Bacteria</taxon>
        <taxon>Pseudomonadati</taxon>
        <taxon>Thermodesulfobacteriota</taxon>
        <taxon>Desulfovibrionia</taxon>
        <taxon>Desulfovibrionales</taxon>
        <taxon>Desulfovibrionaceae</taxon>
        <taxon>Desulfovibrio</taxon>
    </lineage>
</organism>
<feature type="transmembrane region" description="Helical" evidence="10">
    <location>
        <begin position="54"/>
        <end position="74"/>
    </location>
</feature>
<evidence type="ECO:0000256" key="10">
    <source>
        <dbReference type="SAM" id="Phobius"/>
    </source>
</evidence>
<feature type="region of interest" description="Disordered" evidence="9">
    <location>
        <begin position="196"/>
        <end position="225"/>
    </location>
</feature>
<evidence type="ECO:0000256" key="6">
    <source>
        <dbReference type="ARBA" id="ARBA00022989"/>
    </source>
</evidence>
<keyword evidence="5 10" id="KW-0812">Transmembrane</keyword>
<proteinExistence type="inferred from homology"/>
<evidence type="ECO:0000259" key="11">
    <source>
        <dbReference type="Pfam" id="PF04290"/>
    </source>
</evidence>
<keyword evidence="13" id="KW-1185">Reference proteome</keyword>
<gene>
    <name evidence="12" type="ORF">DSM19430T_32570</name>
</gene>
<evidence type="ECO:0000256" key="5">
    <source>
        <dbReference type="ARBA" id="ARBA00022692"/>
    </source>
</evidence>
<keyword evidence="4" id="KW-0997">Cell inner membrane</keyword>
<evidence type="ECO:0000256" key="3">
    <source>
        <dbReference type="ARBA" id="ARBA00022475"/>
    </source>
</evidence>
<dbReference type="InterPro" id="IPR055348">
    <property type="entry name" value="DctQ"/>
</dbReference>
<feature type="compositionally biased region" description="Low complexity" evidence="9">
    <location>
        <begin position="8"/>
        <end position="20"/>
    </location>
</feature>
<name>A0A7J0BY13_9BACT</name>
<keyword evidence="3" id="KW-1003">Cell membrane</keyword>
<dbReference type="GO" id="GO:0015740">
    <property type="term" value="P:C4-dicarboxylate transport"/>
    <property type="evidence" value="ECO:0007669"/>
    <property type="project" value="TreeGrafter"/>
</dbReference>
<evidence type="ECO:0000256" key="2">
    <source>
        <dbReference type="ARBA" id="ARBA00022448"/>
    </source>
</evidence>
<evidence type="ECO:0000313" key="13">
    <source>
        <dbReference type="Proteomes" id="UP000503820"/>
    </source>
</evidence>